<sequence length="176" mass="19213">MLWPATASLSRPRPEADRPVTPARPEPRTRHLFRMDVAVTRQIVGQVPEGYARRAGIVTGGRFSGDRLSGAVLPGGGDWPRQRPDKGLALDVRLMLRTDDGDTLYMTYTGRLIAPEDVRRRMAAGGSAGAEEMYFRTLVQFEAATDARVAWLNDIVAVGIGSNGAQGPGYEVYELL</sequence>
<feature type="region of interest" description="Disordered" evidence="2">
    <location>
        <begin position="1"/>
        <end position="27"/>
    </location>
</feature>
<evidence type="ECO:0000313" key="4">
    <source>
        <dbReference type="Proteomes" id="UP000443843"/>
    </source>
</evidence>
<accession>A0A844WBE9</accession>
<gene>
    <name evidence="3" type="ORF">GLS40_08895</name>
</gene>
<dbReference type="Proteomes" id="UP000443843">
    <property type="component" value="Unassembled WGS sequence"/>
</dbReference>
<evidence type="ECO:0000256" key="2">
    <source>
        <dbReference type="SAM" id="MobiDB-lite"/>
    </source>
</evidence>
<protein>
    <recommendedName>
        <fullName evidence="1">UPF0311 protein GLS40_08895</fullName>
    </recommendedName>
</protein>
<dbReference type="Pfam" id="PF11578">
    <property type="entry name" value="DUF3237"/>
    <property type="match status" value="1"/>
</dbReference>
<dbReference type="HAMAP" id="MF_00775">
    <property type="entry name" value="UPF0311"/>
    <property type="match status" value="1"/>
</dbReference>
<name>A0A844WBE9_9RHOB</name>
<evidence type="ECO:0000256" key="1">
    <source>
        <dbReference type="HAMAP-Rule" id="MF_00775"/>
    </source>
</evidence>
<dbReference type="PANTHER" id="PTHR37315:SF1">
    <property type="entry name" value="UPF0311 PROTEIN BLR7842"/>
    <property type="match status" value="1"/>
</dbReference>
<organism evidence="3 4">
    <name type="scientific">Pseudooceanicola pacificus</name>
    <dbReference type="NCBI Taxonomy" id="2676438"/>
    <lineage>
        <taxon>Bacteria</taxon>
        <taxon>Pseudomonadati</taxon>
        <taxon>Pseudomonadota</taxon>
        <taxon>Alphaproteobacteria</taxon>
        <taxon>Rhodobacterales</taxon>
        <taxon>Paracoccaceae</taxon>
        <taxon>Pseudooceanicola</taxon>
    </lineage>
</organism>
<dbReference type="Gene3D" id="2.40.160.20">
    <property type="match status" value="1"/>
</dbReference>
<comment type="caution">
    <text evidence="3">The sequence shown here is derived from an EMBL/GenBank/DDBJ whole genome shotgun (WGS) entry which is preliminary data.</text>
</comment>
<keyword evidence="4" id="KW-1185">Reference proteome</keyword>
<reference evidence="3 4" key="1">
    <citation type="submission" date="2019-11" db="EMBL/GenBank/DDBJ databases">
        <title>Pseudooceanicola pacifica sp. nov., isolated from deep-sea sediment of the Pacific Ocean.</title>
        <authorList>
            <person name="Lyu L."/>
        </authorList>
    </citation>
    <scope>NUCLEOTIDE SEQUENCE [LARGE SCALE GENOMIC DNA]</scope>
    <source>
        <strain evidence="3 4">216_PA32_1</strain>
    </source>
</reference>
<comment type="similarity">
    <text evidence="1">Belongs to the UPF0311 family.</text>
</comment>
<proteinExistence type="inferred from homology"/>
<dbReference type="EMBL" id="WNXQ01000004">
    <property type="protein sequence ID" value="MWB78138.1"/>
    <property type="molecule type" value="Genomic_DNA"/>
</dbReference>
<dbReference type="InterPro" id="IPR020915">
    <property type="entry name" value="UPF0311"/>
</dbReference>
<dbReference type="PANTHER" id="PTHR37315">
    <property type="entry name" value="UPF0311 PROTEIN BLR7842"/>
    <property type="match status" value="1"/>
</dbReference>
<dbReference type="AlphaFoldDB" id="A0A844WBE9"/>
<evidence type="ECO:0000313" key="3">
    <source>
        <dbReference type="EMBL" id="MWB78138.1"/>
    </source>
</evidence>